<proteinExistence type="predicted"/>
<evidence type="ECO:0000313" key="1">
    <source>
        <dbReference type="EMBL" id="EXI82087.1"/>
    </source>
</evidence>
<comment type="caution">
    <text evidence="1">The sequence shown here is derived from an EMBL/GenBank/DDBJ whole genome shotgun (WGS) entry which is preliminary data.</text>
</comment>
<reference evidence="1 2" key="1">
    <citation type="submission" date="2014-02" db="EMBL/GenBank/DDBJ databases">
        <title>Expanding our view of genomic diversity in Candidatus Accumulibacter clades.</title>
        <authorList>
            <person name="Skennerton C.T."/>
            <person name="Barr J.J."/>
            <person name="Slater F.R."/>
            <person name="Bond P.L."/>
            <person name="Tyson G.W."/>
        </authorList>
    </citation>
    <scope>NUCLEOTIDE SEQUENCE [LARGE SCALE GENOMIC DNA]</scope>
    <source>
        <strain evidence="2">BA-92</strain>
    </source>
</reference>
<name>A0A011PYN5_9PROT</name>
<evidence type="ECO:0000313" key="2">
    <source>
        <dbReference type="Proteomes" id="UP000021816"/>
    </source>
</evidence>
<dbReference type="AntiFam" id="ANF00132">
    <property type="entry name" value="Shadow ORF (opposite rne)"/>
</dbReference>
<gene>
    <name evidence="1" type="ORF">AW10_00772</name>
</gene>
<organism evidence="1 2">
    <name type="scientific">Candidatus Accumulibacter appositus</name>
    <dbReference type="NCBI Taxonomy" id="1454003"/>
    <lineage>
        <taxon>Bacteria</taxon>
        <taxon>Pseudomonadati</taxon>
        <taxon>Pseudomonadota</taxon>
        <taxon>Betaproteobacteria</taxon>
        <taxon>Candidatus Accumulibacter</taxon>
    </lineage>
</organism>
<sequence length="240" mass="26511">MVDDDGATRRQADLARVGGFDLVLDLEAREERHIVVIALDAVDRPGHHMRHELTRLFEDIVGIDQDFANIRLKVVTNGADHQATFLVDQEGPLLLLSGALDCFPQLQQVVEIPLQFFGIAADGRRAGDKAHALRHVQLIHYLAQFGALVSLDTARDAAAAGVVRHQYQIAAGETDEGRQRCTLVATLVLINLDDQFLAFAKCFLDRRAARFDTRLEEGAGDFLEGQKAVPFGAVIDECRF</sequence>
<protein>
    <submittedName>
        <fullName evidence="1">Uncharacterized protein</fullName>
    </submittedName>
</protein>
<dbReference type="EMBL" id="JEMX01000013">
    <property type="protein sequence ID" value="EXI82087.1"/>
    <property type="molecule type" value="Genomic_DNA"/>
</dbReference>
<accession>A0A011PYN5</accession>
<dbReference type="AlphaFoldDB" id="A0A011PYN5"/>
<dbReference type="Proteomes" id="UP000021816">
    <property type="component" value="Unassembled WGS sequence"/>
</dbReference>